<proteinExistence type="inferred from homology"/>
<comment type="similarity">
    <text evidence="2">Belongs to the OXR1 family.</text>
</comment>
<gene>
    <name evidence="8" type="ORF">TRFO_18172</name>
</gene>
<dbReference type="InterPro" id="IPR006571">
    <property type="entry name" value="TLDc_dom"/>
</dbReference>
<feature type="region of interest" description="Disordered" evidence="5">
    <location>
        <begin position="286"/>
        <end position="306"/>
    </location>
</feature>
<dbReference type="EMBL" id="MLAK01000570">
    <property type="protein sequence ID" value="OHT12171.1"/>
    <property type="molecule type" value="Genomic_DNA"/>
</dbReference>
<feature type="compositionally biased region" description="Low complexity" evidence="5">
    <location>
        <begin position="286"/>
        <end position="298"/>
    </location>
</feature>
<dbReference type="SMART" id="SM00257">
    <property type="entry name" value="LysM"/>
    <property type="match status" value="1"/>
</dbReference>
<keyword evidence="3" id="KW-0496">Mitochondrion</keyword>
<dbReference type="OrthoDB" id="26679at2759"/>
<protein>
    <recommendedName>
        <fullName evidence="4">Oxidation resistance protein 1</fullName>
    </recommendedName>
</protein>
<dbReference type="Pfam" id="PF01476">
    <property type="entry name" value="LysM"/>
    <property type="match status" value="1"/>
</dbReference>
<dbReference type="PANTHER" id="PTHR23354">
    <property type="entry name" value="NUCLEOLAR PROTEIN 7/ESTROGEN RECEPTOR COACTIVATOR-RELATED"/>
    <property type="match status" value="1"/>
</dbReference>
<evidence type="ECO:0000313" key="9">
    <source>
        <dbReference type="Proteomes" id="UP000179807"/>
    </source>
</evidence>
<evidence type="ECO:0000259" key="6">
    <source>
        <dbReference type="PROSITE" id="PS51782"/>
    </source>
</evidence>
<dbReference type="SUPFAM" id="SSF54106">
    <property type="entry name" value="LysM domain"/>
    <property type="match status" value="1"/>
</dbReference>
<comment type="subcellular location">
    <subcellularLocation>
        <location evidence="1">Mitochondrion</location>
    </subcellularLocation>
</comment>
<evidence type="ECO:0000313" key="8">
    <source>
        <dbReference type="EMBL" id="OHT12171.1"/>
    </source>
</evidence>
<dbReference type="RefSeq" id="XP_068365307.1">
    <property type="nucleotide sequence ID" value="XM_068500019.1"/>
</dbReference>
<dbReference type="Proteomes" id="UP000179807">
    <property type="component" value="Unassembled WGS sequence"/>
</dbReference>
<dbReference type="SMART" id="SM00584">
    <property type="entry name" value="TLDc"/>
    <property type="match status" value="1"/>
</dbReference>
<sequence length="493" mass="55242">MNFSKSFSSRFFNHHHHISREHNEFIIGTQNPIILPSSDEPCDETSPNPDSKPIGDEDDKEIPIEEDEYGRSSIPIASSLPKFTSPKSYFVDHEVKEGETLQTIAEKYKIPVSLLKSANRIYGETVNPGEILKIVLDMKVSNEVEPINVSLFDAKDEANNLKGKLYLKDFFIVFKPNSIIAKKIRINLVGHLESAVMPHPDVGPDGEMLFVLVVNYLKDPNDHHSMCTHCFTGHKRDLEKYQCEILKAADLAQVQNNYKAPNPDAIAYSENGQTTENNRLIVKIDLSPPSDSSLQPHQLSKKSSKSMIYPKSKTRSSMIFLPKIEFLNGKSDIFSPTDIFNLRKKLPRRYQNSNWSLLYKMSIDGSSVATLFSKTEKQKPLLLFIKTNKNEVIGSFISAGFTIGDNYNGSGETFVFSLQPTFDAYMWNSVGSNNFFVSASKTDIRIGGGGATAIYIDGNMLKAVSEPCPTFGSPSLTSDPHFKVYDLEIWKVA</sequence>
<feature type="region of interest" description="Disordered" evidence="5">
    <location>
        <begin position="32"/>
        <end position="59"/>
    </location>
</feature>
<dbReference type="PROSITE" id="PS51886">
    <property type="entry name" value="TLDC"/>
    <property type="match status" value="1"/>
</dbReference>
<dbReference type="GO" id="GO:0005739">
    <property type="term" value="C:mitochondrion"/>
    <property type="evidence" value="ECO:0007669"/>
    <property type="project" value="UniProtKB-SubCell"/>
</dbReference>
<evidence type="ECO:0000256" key="4">
    <source>
        <dbReference type="ARBA" id="ARBA00040604"/>
    </source>
</evidence>
<dbReference type="PANTHER" id="PTHR23354:SF62">
    <property type="entry name" value="MUSTARD, ISOFORM V"/>
    <property type="match status" value="1"/>
</dbReference>
<dbReference type="GeneID" id="94834723"/>
<feature type="domain" description="TLDc" evidence="7">
    <location>
        <begin position="332"/>
        <end position="493"/>
    </location>
</feature>
<dbReference type="InterPro" id="IPR036779">
    <property type="entry name" value="LysM_dom_sf"/>
</dbReference>
<feature type="domain" description="LysM" evidence="6">
    <location>
        <begin position="91"/>
        <end position="134"/>
    </location>
</feature>
<dbReference type="Pfam" id="PF07534">
    <property type="entry name" value="TLD"/>
    <property type="match status" value="1"/>
</dbReference>
<dbReference type="VEuPathDB" id="TrichDB:TRFO_18172"/>
<comment type="caution">
    <text evidence="8">The sequence shown here is derived from an EMBL/GenBank/DDBJ whole genome shotgun (WGS) entry which is preliminary data.</text>
</comment>
<organism evidence="8 9">
    <name type="scientific">Tritrichomonas foetus</name>
    <dbReference type="NCBI Taxonomy" id="1144522"/>
    <lineage>
        <taxon>Eukaryota</taxon>
        <taxon>Metamonada</taxon>
        <taxon>Parabasalia</taxon>
        <taxon>Tritrichomonadida</taxon>
        <taxon>Tritrichomonadidae</taxon>
        <taxon>Tritrichomonas</taxon>
    </lineage>
</organism>
<evidence type="ECO:0000259" key="7">
    <source>
        <dbReference type="PROSITE" id="PS51886"/>
    </source>
</evidence>
<evidence type="ECO:0000256" key="5">
    <source>
        <dbReference type="SAM" id="MobiDB-lite"/>
    </source>
</evidence>
<name>A0A1J4KLS7_9EUKA</name>
<dbReference type="InterPro" id="IPR018392">
    <property type="entry name" value="LysM"/>
</dbReference>
<keyword evidence="9" id="KW-1185">Reference proteome</keyword>
<dbReference type="CDD" id="cd00118">
    <property type="entry name" value="LysM"/>
    <property type="match status" value="1"/>
</dbReference>
<reference evidence="8" key="1">
    <citation type="submission" date="2016-10" db="EMBL/GenBank/DDBJ databases">
        <authorList>
            <person name="Benchimol M."/>
            <person name="Almeida L.G."/>
            <person name="Vasconcelos A.T."/>
            <person name="Perreira-Neves A."/>
            <person name="Rosa I.A."/>
            <person name="Tasca T."/>
            <person name="Bogo M.R."/>
            <person name="de Souza W."/>
        </authorList>
    </citation>
    <scope>NUCLEOTIDE SEQUENCE [LARGE SCALE GENOMIC DNA]</scope>
    <source>
        <strain evidence="8">K</strain>
    </source>
</reference>
<evidence type="ECO:0000256" key="3">
    <source>
        <dbReference type="ARBA" id="ARBA00023128"/>
    </source>
</evidence>
<dbReference type="PROSITE" id="PS51782">
    <property type="entry name" value="LYSM"/>
    <property type="match status" value="1"/>
</dbReference>
<dbReference type="AlphaFoldDB" id="A0A1J4KLS7"/>
<accession>A0A1J4KLS7</accession>
<evidence type="ECO:0000256" key="1">
    <source>
        <dbReference type="ARBA" id="ARBA00004173"/>
    </source>
</evidence>
<dbReference type="Gene3D" id="3.10.350.10">
    <property type="entry name" value="LysM domain"/>
    <property type="match status" value="1"/>
</dbReference>
<evidence type="ECO:0000256" key="2">
    <source>
        <dbReference type="ARBA" id="ARBA00009540"/>
    </source>
</evidence>